<keyword evidence="1" id="KW-1185">Reference proteome</keyword>
<protein>
    <submittedName>
        <fullName evidence="2">Transposase</fullName>
    </submittedName>
</protein>
<proteinExistence type="predicted"/>
<dbReference type="AlphaFoldDB" id="A0A1I7WWL9"/>
<name>A0A1I7WWL9_HETBA</name>
<sequence>MADKSAFVPIDAMGNHKTSDLDVDIDDELFGKKMSYAYSKK</sequence>
<accession>A0A1I7WWL9</accession>
<organism evidence="1 2">
    <name type="scientific">Heterorhabditis bacteriophora</name>
    <name type="common">Entomopathogenic nematode worm</name>
    <dbReference type="NCBI Taxonomy" id="37862"/>
    <lineage>
        <taxon>Eukaryota</taxon>
        <taxon>Metazoa</taxon>
        <taxon>Ecdysozoa</taxon>
        <taxon>Nematoda</taxon>
        <taxon>Chromadorea</taxon>
        <taxon>Rhabditida</taxon>
        <taxon>Rhabditina</taxon>
        <taxon>Rhabditomorpha</taxon>
        <taxon>Strongyloidea</taxon>
        <taxon>Heterorhabditidae</taxon>
        <taxon>Heterorhabditis</taxon>
    </lineage>
</organism>
<reference evidence="2" key="1">
    <citation type="submission" date="2016-11" db="UniProtKB">
        <authorList>
            <consortium name="WormBaseParasite"/>
        </authorList>
    </citation>
    <scope>IDENTIFICATION</scope>
</reference>
<dbReference type="WBParaSite" id="Hba_09595">
    <property type="protein sequence ID" value="Hba_09595"/>
    <property type="gene ID" value="Hba_09595"/>
</dbReference>
<evidence type="ECO:0000313" key="2">
    <source>
        <dbReference type="WBParaSite" id="Hba_09595"/>
    </source>
</evidence>
<dbReference type="PANTHER" id="PTHR38629">
    <property type="entry name" value="PROTEIN CBG12672"/>
    <property type="match status" value="1"/>
</dbReference>
<dbReference type="Proteomes" id="UP000095283">
    <property type="component" value="Unplaced"/>
</dbReference>
<dbReference type="PANTHER" id="PTHR38629:SF1">
    <property type="entry name" value="RNA-BINDING PROTEIN-RELATED"/>
    <property type="match status" value="1"/>
</dbReference>
<evidence type="ECO:0000313" key="1">
    <source>
        <dbReference type="Proteomes" id="UP000095283"/>
    </source>
</evidence>